<keyword evidence="1" id="KW-0732">Signal</keyword>
<dbReference type="PANTHER" id="PTHR37089:SF4">
    <property type="entry name" value="EXPORTED PROTEIN"/>
    <property type="match status" value="1"/>
</dbReference>
<evidence type="ECO:0000313" key="4">
    <source>
        <dbReference type="Proteomes" id="UP000001235"/>
    </source>
</evidence>
<keyword evidence="3" id="KW-0946">Virion</keyword>
<organism evidence="3 4">
    <name type="scientific">Gallionella capsiferriformans (strain ES-2)</name>
    <name type="common">Gallionella ferruginea capsiferriformans (strain ES-2)</name>
    <dbReference type="NCBI Taxonomy" id="395494"/>
    <lineage>
        <taxon>Bacteria</taxon>
        <taxon>Pseudomonadati</taxon>
        <taxon>Pseudomonadota</taxon>
        <taxon>Betaproteobacteria</taxon>
        <taxon>Nitrosomonadales</taxon>
        <taxon>Gallionellaceae</taxon>
        <taxon>Gallionella</taxon>
    </lineage>
</organism>
<dbReference type="KEGG" id="gca:Galf_1578"/>
<dbReference type="eggNOG" id="COG5430">
    <property type="taxonomic scope" value="Bacteria"/>
</dbReference>
<dbReference type="InterPro" id="IPR007893">
    <property type="entry name" value="Spore_coat_U/FanG"/>
</dbReference>
<dbReference type="EMBL" id="CP002159">
    <property type="protein sequence ID" value="ADL55596.1"/>
    <property type="molecule type" value="Genomic_DNA"/>
</dbReference>
<evidence type="ECO:0000256" key="1">
    <source>
        <dbReference type="SAM" id="SignalP"/>
    </source>
</evidence>
<dbReference type="HOGENOM" id="CLU_103262_4_0_4"/>
<dbReference type="PANTHER" id="PTHR37089">
    <property type="entry name" value="PROTEIN U-RELATED"/>
    <property type="match status" value="1"/>
</dbReference>
<keyword evidence="3" id="KW-0167">Capsid protein</keyword>
<accession>D9SGE9</accession>
<dbReference type="RefSeq" id="WP_013293535.1">
    <property type="nucleotide sequence ID" value="NC_014394.1"/>
</dbReference>
<dbReference type="STRING" id="395494.Galf_1578"/>
<name>D9SGE9_GALCS</name>
<dbReference type="Proteomes" id="UP000001235">
    <property type="component" value="Chromosome"/>
</dbReference>
<feature type="chain" id="PRO_5003128193" evidence="1">
    <location>
        <begin position="25"/>
        <end position="167"/>
    </location>
</feature>
<proteinExistence type="predicted"/>
<keyword evidence="4" id="KW-1185">Reference proteome</keyword>
<dbReference type="InterPro" id="IPR053167">
    <property type="entry name" value="Spore_coat_component"/>
</dbReference>
<feature type="signal peptide" evidence="1">
    <location>
        <begin position="1"/>
        <end position="24"/>
    </location>
</feature>
<reference evidence="3 4" key="1">
    <citation type="submission" date="2010-08" db="EMBL/GenBank/DDBJ databases">
        <title>Complete sequence of Gallionella capsiferriformans ES-2.</title>
        <authorList>
            <consortium name="US DOE Joint Genome Institute"/>
            <person name="Lucas S."/>
            <person name="Copeland A."/>
            <person name="Lapidus A."/>
            <person name="Cheng J.-F."/>
            <person name="Bruce D."/>
            <person name="Goodwin L."/>
            <person name="Pitluck S."/>
            <person name="Chertkov O."/>
            <person name="Davenport K.W."/>
            <person name="Detter J.C."/>
            <person name="Han C."/>
            <person name="Tapia R."/>
            <person name="Land M."/>
            <person name="Hauser L."/>
            <person name="Chang Y.-J."/>
            <person name="Jeffries C."/>
            <person name="Kyrpides N."/>
            <person name="Ivanova N."/>
            <person name="Mikhailova N."/>
            <person name="Shelobolina E.S."/>
            <person name="Picardal F."/>
            <person name="Roden E."/>
            <person name="Emerson D."/>
            <person name="Woyke T."/>
        </authorList>
    </citation>
    <scope>NUCLEOTIDE SEQUENCE [LARGE SCALE GENOMIC DNA]</scope>
    <source>
        <strain evidence="3 4">ES-2</strain>
    </source>
</reference>
<gene>
    <name evidence="3" type="ordered locus">Galf_1578</name>
</gene>
<sequence length="167" mass="16780" precursor="true">MKTSNTLRLLTALALTVGFTTAQAATLTATLNNTTTVSSSCAMASGGGLAFGAYTSNQLTPLNATTTVTANCSLSTPYSISMDGGLHTGTAFPNVRALTSGALALAYFIRMDSQVGTLWGNNDVHGGVKSGTGTGVDQAYTVAGSISASQPASSGTYTDTVVATITY</sequence>
<dbReference type="SMART" id="SM00972">
    <property type="entry name" value="SCPU"/>
    <property type="match status" value="1"/>
</dbReference>
<dbReference type="Pfam" id="PF05229">
    <property type="entry name" value="SCPU"/>
    <property type="match status" value="1"/>
</dbReference>
<feature type="domain" description="Spore coat protein U/FanG" evidence="2">
    <location>
        <begin position="28"/>
        <end position="164"/>
    </location>
</feature>
<dbReference type="AlphaFoldDB" id="D9SGE9"/>
<evidence type="ECO:0000259" key="2">
    <source>
        <dbReference type="Pfam" id="PF05229"/>
    </source>
</evidence>
<evidence type="ECO:0000313" key="3">
    <source>
        <dbReference type="EMBL" id="ADL55596.1"/>
    </source>
</evidence>
<protein>
    <submittedName>
        <fullName evidence="3">Spore coat protein U</fullName>
    </submittedName>
</protein>